<dbReference type="Gene3D" id="1.10.357.10">
    <property type="entry name" value="Tetracycline Repressor, domain 2"/>
    <property type="match status" value="1"/>
</dbReference>
<evidence type="ECO:0000259" key="3">
    <source>
        <dbReference type="PROSITE" id="PS50977"/>
    </source>
</evidence>
<keyword evidence="5" id="KW-1185">Reference proteome</keyword>
<dbReference type="InterPro" id="IPR001647">
    <property type="entry name" value="HTH_TetR"/>
</dbReference>
<dbReference type="Pfam" id="PF21303">
    <property type="entry name" value="TetR_C_39"/>
    <property type="match status" value="1"/>
</dbReference>
<dbReference type="SUPFAM" id="SSF46689">
    <property type="entry name" value="Homeodomain-like"/>
    <property type="match status" value="1"/>
</dbReference>
<feature type="domain" description="HTH tetR-type" evidence="3">
    <location>
        <begin position="1"/>
        <end position="61"/>
    </location>
</feature>
<keyword evidence="1 2" id="KW-0238">DNA-binding</keyword>
<sequence>MNKRTLILDAMQELIINDKGAACSVSDIARQAGIGKGSIYYYFKSKEEILDALVDRQYGKIIENCENILQDSNGNAIQKIAILIQTYYASSVENSVDHYLHETQNAYIHQKSLATILLALSPILSSIIQQGNNEGMFNCSYPDAFSELILSEFCFVFDYGIFTWSANQMHQKFKMLSEVLERSLQSPEGSFAFLNTAFDQFSKRSKVKLK</sequence>
<comment type="caution">
    <text evidence="4">The sequence shown here is derived from an EMBL/GenBank/DDBJ whole genome shotgun (WGS) entry which is preliminary data.</text>
</comment>
<dbReference type="InterPro" id="IPR049149">
    <property type="entry name" value="TetR/AcrR_C"/>
</dbReference>
<reference evidence="4 5" key="1">
    <citation type="submission" date="2023-07" db="EMBL/GenBank/DDBJ databases">
        <title>Genomic Encyclopedia of Type Strains, Phase IV (KMG-IV): sequencing the most valuable type-strain genomes for metagenomic binning, comparative biology and taxonomic classification.</title>
        <authorList>
            <person name="Goeker M."/>
        </authorList>
    </citation>
    <scope>NUCLEOTIDE SEQUENCE [LARGE SCALE GENOMIC DNA]</scope>
    <source>
        <strain evidence="4 5">DSM 16784</strain>
    </source>
</reference>
<dbReference type="Pfam" id="PF00440">
    <property type="entry name" value="TetR_N"/>
    <property type="match status" value="1"/>
</dbReference>
<dbReference type="PANTHER" id="PTHR43479">
    <property type="entry name" value="ACREF/ENVCD OPERON REPRESSOR-RELATED"/>
    <property type="match status" value="1"/>
</dbReference>
<feature type="DNA-binding region" description="H-T-H motif" evidence="2">
    <location>
        <begin position="24"/>
        <end position="43"/>
    </location>
</feature>
<dbReference type="Proteomes" id="UP001230220">
    <property type="component" value="Unassembled WGS sequence"/>
</dbReference>
<gene>
    <name evidence="4" type="ORF">J2S15_002705</name>
</gene>
<evidence type="ECO:0000256" key="2">
    <source>
        <dbReference type="PROSITE-ProRule" id="PRU00335"/>
    </source>
</evidence>
<organism evidence="4 5">
    <name type="scientific">Breznakia pachnodae</name>
    <dbReference type="NCBI Taxonomy" id="265178"/>
    <lineage>
        <taxon>Bacteria</taxon>
        <taxon>Bacillati</taxon>
        <taxon>Bacillota</taxon>
        <taxon>Erysipelotrichia</taxon>
        <taxon>Erysipelotrichales</taxon>
        <taxon>Erysipelotrichaceae</taxon>
        <taxon>Breznakia</taxon>
    </lineage>
</organism>
<dbReference type="EMBL" id="JAUSUR010000005">
    <property type="protein sequence ID" value="MDQ0361952.1"/>
    <property type="molecule type" value="Genomic_DNA"/>
</dbReference>
<accession>A0ABU0E4X2</accession>
<dbReference type="InterPro" id="IPR009057">
    <property type="entry name" value="Homeodomain-like_sf"/>
</dbReference>
<dbReference type="PROSITE" id="PS50977">
    <property type="entry name" value="HTH_TETR_2"/>
    <property type="match status" value="1"/>
</dbReference>
<evidence type="ECO:0000256" key="1">
    <source>
        <dbReference type="ARBA" id="ARBA00023125"/>
    </source>
</evidence>
<evidence type="ECO:0000313" key="4">
    <source>
        <dbReference type="EMBL" id="MDQ0361952.1"/>
    </source>
</evidence>
<dbReference type="RefSeq" id="WP_307409128.1">
    <property type="nucleotide sequence ID" value="NZ_JAUSUR010000005.1"/>
</dbReference>
<protein>
    <submittedName>
        <fullName evidence="4">AcrR family transcriptional regulator</fullName>
    </submittedName>
</protein>
<proteinExistence type="predicted"/>
<dbReference type="InterPro" id="IPR050624">
    <property type="entry name" value="HTH-type_Tx_Regulator"/>
</dbReference>
<evidence type="ECO:0000313" key="5">
    <source>
        <dbReference type="Proteomes" id="UP001230220"/>
    </source>
</evidence>
<dbReference type="PANTHER" id="PTHR43479:SF11">
    <property type="entry name" value="ACREF_ENVCD OPERON REPRESSOR-RELATED"/>
    <property type="match status" value="1"/>
</dbReference>
<name>A0ABU0E4X2_9FIRM</name>